<feature type="signal peptide" evidence="1">
    <location>
        <begin position="1"/>
        <end position="22"/>
    </location>
</feature>
<sequence length="245" mass="28108">MPRKIICIAACLWLLLIAPCGAEEKKEEWADKSCDFTMIRTVAVRLAVDDGLNISEIERRKLNDLVDSRIIRSGDQRVKFIAASQLEESIGKTIGADLGLLRFENRDKYAAVMREYAPQFADAVLTVAVKTLSTTQVYVPESIRYYTTYEKRYISVPAYTHRGTVYYTTQEIRVPVQRSEVQPAHYEYFGHAGAEFALARSRDGKKIWLLLDMRDGQSKVPIEMTERIFKRAMDRFRAVADNRLP</sequence>
<protein>
    <recommendedName>
        <fullName evidence="4">DUF4136 domain-containing protein</fullName>
    </recommendedName>
</protein>
<reference evidence="2 3" key="1">
    <citation type="submission" date="2023-07" db="EMBL/GenBank/DDBJ databases">
        <title>The novel representative of Negativicutes class, Anaeroselena agilis gen. nov. sp. nov.</title>
        <authorList>
            <person name="Prokofeva M.I."/>
            <person name="Elcheninov A.G."/>
            <person name="Klyukina A."/>
            <person name="Kublanov I.V."/>
            <person name="Frolov E.N."/>
            <person name="Podosokorskaya O.A."/>
        </authorList>
    </citation>
    <scope>NUCLEOTIDE SEQUENCE [LARGE SCALE GENOMIC DNA]</scope>
    <source>
        <strain evidence="2 3">4137-cl</strain>
    </source>
</reference>
<proteinExistence type="predicted"/>
<organism evidence="2 3">
    <name type="scientific">Anaeroselena agilis</name>
    <dbReference type="NCBI Taxonomy" id="3063788"/>
    <lineage>
        <taxon>Bacteria</taxon>
        <taxon>Bacillati</taxon>
        <taxon>Bacillota</taxon>
        <taxon>Negativicutes</taxon>
        <taxon>Acetonemataceae</taxon>
        <taxon>Anaeroselena</taxon>
    </lineage>
</organism>
<evidence type="ECO:0008006" key="4">
    <source>
        <dbReference type="Google" id="ProtNLM"/>
    </source>
</evidence>
<accession>A0ABU3NXN5</accession>
<evidence type="ECO:0000256" key="1">
    <source>
        <dbReference type="SAM" id="SignalP"/>
    </source>
</evidence>
<evidence type="ECO:0000313" key="2">
    <source>
        <dbReference type="EMBL" id="MDT8901567.1"/>
    </source>
</evidence>
<dbReference type="RefSeq" id="WP_413780075.1">
    <property type="nucleotide sequence ID" value="NZ_JAUOZS010000001.1"/>
</dbReference>
<feature type="chain" id="PRO_5045725292" description="DUF4136 domain-containing protein" evidence="1">
    <location>
        <begin position="23"/>
        <end position="245"/>
    </location>
</feature>
<gene>
    <name evidence="2" type="ORF">Q4T40_09965</name>
</gene>
<dbReference type="EMBL" id="JAUOZS010000001">
    <property type="protein sequence ID" value="MDT8901567.1"/>
    <property type="molecule type" value="Genomic_DNA"/>
</dbReference>
<dbReference type="Proteomes" id="UP001254848">
    <property type="component" value="Unassembled WGS sequence"/>
</dbReference>
<keyword evidence="1" id="KW-0732">Signal</keyword>
<keyword evidence="3" id="KW-1185">Reference proteome</keyword>
<name>A0ABU3NXN5_9FIRM</name>
<evidence type="ECO:0000313" key="3">
    <source>
        <dbReference type="Proteomes" id="UP001254848"/>
    </source>
</evidence>
<comment type="caution">
    <text evidence="2">The sequence shown here is derived from an EMBL/GenBank/DDBJ whole genome shotgun (WGS) entry which is preliminary data.</text>
</comment>